<dbReference type="CDD" id="cd00158">
    <property type="entry name" value="RHOD"/>
    <property type="match status" value="1"/>
</dbReference>
<dbReference type="SMART" id="SM00450">
    <property type="entry name" value="RHOD"/>
    <property type="match status" value="1"/>
</dbReference>
<dbReference type="PROSITE" id="PS50206">
    <property type="entry name" value="RHODANESE_3"/>
    <property type="match status" value="1"/>
</dbReference>
<dbReference type="Proteomes" id="UP000182491">
    <property type="component" value="Unassembled WGS sequence"/>
</dbReference>
<evidence type="ECO:0000313" key="2">
    <source>
        <dbReference type="EMBL" id="SFU99536.1"/>
    </source>
</evidence>
<evidence type="ECO:0000313" key="3">
    <source>
        <dbReference type="Proteomes" id="UP000182491"/>
    </source>
</evidence>
<feature type="domain" description="Rhodanese" evidence="1">
    <location>
        <begin position="17"/>
        <end position="102"/>
    </location>
</feature>
<dbReference type="InterPro" id="IPR001763">
    <property type="entry name" value="Rhodanese-like_dom"/>
</dbReference>
<evidence type="ECO:0000259" key="1">
    <source>
        <dbReference type="PROSITE" id="PS50206"/>
    </source>
</evidence>
<dbReference type="PANTHER" id="PTHR43031:SF17">
    <property type="entry name" value="SULFURTRANSFERASE YTWF-RELATED"/>
    <property type="match status" value="1"/>
</dbReference>
<dbReference type="EMBL" id="FPCA01000007">
    <property type="protein sequence ID" value="SFU99536.1"/>
    <property type="molecule type" value="Genomic_DNA"/>
</dbReference>
<dbReference type="GO" id="GO:0016740">
    <property type="term" value="F:transferase activity"/>
    <property type="evidence" value="ECO:0007669"/>
    <property type="project" value="UniProtKB-KW"/>
</dbReference>
<keyword evidence="2" id="KW-0808">Transferase</keyword>
<organism evidence="2 3">
    <name type="scientific">Pontibacter akesuensis</name>
    <dbReference type="NCBI Taxonomy" id="388950"/>
    <lineage>
        <taxon>Bacteria</taxon>
        <taxon>Pseudomonadati</taxon>
        <taxon>Bacteroidota</taxon>
        <taxon>Cytophagia</taxon>
        <taxon>Cytophagales</taxon>
        <taxon>Hymenobacteraceae</taxon>
        <taxon>Pontibacter</taxon>
    </lineage>
</organism>
<reference evidence="3" key="1">
    <citation type="submission" date="2016-10" db="EMBL/GenBank/DDBJ databases">
        <authorList>
            <person name="Varghese N."/>
        </authorList>
    </citation>
    <scope>NUCLEOTIDE SEQUENCE [LARGE SCALE GENOMIC DNA]</scope>
    <source>
        <strain evidence="3">DSM 18820</strain>
    </source>
</reference>
<dbReference type="InterPro" id="IPR050229">
    <property type="entry name" value="GlpE_sulfurtransferase"/>
</dbReference>
<name>A0A1I7KQ97_9BACT</name>
<proteinExistence type="predicted"/>
<dbReference type="AlphaFoldDB" id="A0A1I7KQ97"/>
<dbReference type="STRING" id="388950.GCA_001611675_04154"/>
<dbReference type="SUPFAM" id="SSF52821">
    <property type="entry name" value="Rhodanese/Cell cycle control phosphatase"/>
    <property type="match status" value="1"/>
</dbReference>
<dbReference type="RefSeq" id="WP_068840368.1">
    <property type="nucleotide sequence ID" value="NZ_BMXC01000008.1"/>
</dbReference>
<gene>
    <name evidence="2" type="ORF">SAMN04487941_3970</name>
</gene>
<keyword evidence="3" id="KW-1185">Reference proteome</keyword>
<dbReference type="PANTHER" id="PTHR43031">
    <property type="entry name" value="FAD-DEPENDENT OXIDOREDUCTASE"/>
    <property type="match status" value="1"/>
</dbReference>
<sequence length="103" mass="11417">MNYKDISGEALKKLQQEQPDAVVVDVRTPMEVSQGKIPGAQVIDLMDAQFPQKVGALDKEKPYVLYCRSGNRSAQACNYMAGQGFTKLYNLNGGIGNWPYETE</sequence>
<dbReference type="OrthoDB" id="9808735at2"/>
<dbReference type="InterPro" id="IPR036873">
    <property type="entry name" value="Rhodanese-like_dom_sf"/>
</dbReference>
<protein>
    <submittedName>
        <fullName evidence="2">Rhodanese-related sulfurtransferase</fullName>
    </submittedName>
</protein>
<accession>A0A1I7KQ97</accession>
<dbReference type="Pfam" id="PF00581">
    <property type="entry name" value="Rhodanese"/>
    <property type="match status" value="1"/>
</dbReference>
<dbReference type="Gene3D" id="3.40.250.10">
    <property type="entry name" value="Rhodanese-like domain"/>
    <property type="match status" value="1"/>
</dbReference>